<evidence type="ECO:0000313" key="2">
    <source>
        <dbReference type="Proteomes" id="UP000824120"/>
    </source>
</evidence>
<comment type="caution">
    <text evidence="1">The sequence shown here is derived from an EMBL/GenBank/DDBJ whole genome shotgun (WGS) entry which is preliminary data.</text>
</comment>
<gene>
    <name evidence="1" type="ORF">H5410_037567</name>
</gene>
<name>A0A9J5Y8U3_SOLCO</name>
<evidence type="ECO:0008006" key="3">
    <source>
        <dbReference type="Google" id="ProtNLM"/>
    </source>
</evidence>
<dbReference type="PANTHER" id="PTHR48302">
    <property type="entry name" value="ULP1 PROTEASE FAMILY, C-TERMINAL CATALYTIC DOMAIN CONTAINING PROTEIN"/>
    <property type="match status" value="1"/>
</dbReference>
<dbReference type="Proteomes" id="UP000824120">
    <property type="component" value="Chromosome 7"/>
</dbReference>
<keyword evidence="2" id="KW-1185">Reference proteome</keyword>
<dbReference type="PANTHER" id="PTHR48302:SF2">
    <property type="entry name" value="DUF1985 DOMAIN-CONTAINING PROTEIN"/>
    <property type="match status" value="1"/>
</dbReference>
<accession>A0A9J5Y8U3</accession>
<proteinExistence type="predicted"/>
<dbReference type="AlphaFoldDB" id="A0A9J5Y8U3"/>
<evidence type="ECO:0000313" key="1">
    <source>
        <dbReference type="EMBL" id="KAG5596335.1"/>
    </source>
</evidence>
<protein>
    <recommendedName>
        <fullName evidence="3">Ulp1 protease family, C-terminal catalytic domain containing protein</fullName>
    </recommendedName>
</protein>
<reference evidence="1 2" key="1">
    <citation type="submission" date="2020-09" db="EMBL/GenBank/DDBJ databases">
        <title>De no assembly of potato wild relative species, Solanum commersonii.</title>
        <authorList>
            <person name="Cho K."/>
        </authorList>
    </citation>
    <scope>NUCLEOTIDE SEQUENCE [LARGE SCALE GENOMIC DNA]</scope>
    <source>
        <strain evidence="1">LZ3.2</strain>
        <tissue evidence="1">Leaf</tissue>
    </source>
</reference>
<organism evidence="1 2">
    <name type="scientific">Solanum commersonii</name>
    <name type="common">Commerson's wild potato</name>
    <name type="synonym">Commerson's nightshade</name>
    <dbReference type="NCBI Taxonomy" id="4109"/>
    <lineage>
        <taxon>Eukaryota</taxon>
        <taxon>Viridiplantae</taxon>
        <taxon>Streptophyta</taxon>
        <taxon>Embryophyta</taxon>
        <taxon>Tracheophyta</taxon>
        <taxon>Spermatophyta</taxon>
        <taxon>Magnoliopsida</taxon>
        <taxon>eudicotyledons</taxon>
        <taxon>Gunneridae</taxon>
        <taxon>Pentapetalae</taxon>
        <taxon>asterids</taxon>
        <taxon>lamiids</taxon>
        <taxon>Solanales</taxon>
        <taxon>Solanaceae</taxon>
        <taxon>Solanoideae</taxon>
        <taxon>Solaneae</taxon>
        <taxon>Solanum</taxon>
    </lineage>
</organism>
<sequence length="396" mass="45181">MAMLYFIHTFVFSQLGDAPIPIENFFMVENESYKQFSWGQLVFTKLMKSFRKEYKPDKQMYRLNGFSYALNIWVYECASAMHNEIAVREGNGIPRVCNWKVVGAKPKYKMFMENIFTENNCSNVQPTQEKLESLDLPNNSHVPPNLLPHHLLIRKRCNQTMFLILKSFHQNLRSNFPGRTSSNNARLEDMEGYIKSYVDQNIGALEALIIKNHFELMKAVAAKDNKSDKVEQRLVNEENVAKIEDPSIKNFVTVDHDVDANDVEVEQRHVNEENVAKIDDTSIKDQTMKDSTNVIPTVHHSDVPIEEFVHTKEVDSSKATSIPSGIETVIDAIVYKLSNEPINIAPLSVIIPPQLTNSDDFPSDSQLPTQLPIKESAHNLDTKTLTLRSRISSKIL</sequence>
<dbReference type="EMBL" id="JACXVP010000007">
    <property type="protein sequence ID" value="KAG5596335.1"/>
    <property type="molecule type" value="Genomic_DNA"/>
</dbReference>
<dbReference type="OrthoDB" id="1052998at2759"/>